<dbReference type="AlphaFoldDB" id="N8WYI0"/>
<proteinExistence type="predicted"/>
<dbReference type="EMBL" id="APPJ01000010">
    <property type="protein sequence ID" value="ENV17182.1"/>
    <property type="molecule type" value="Genomic_DNA"/>
</dbReference>
<comment type="caution">
    <text evidence="1">The sequence shown here is derived from an EMBL/GenBank/DDBJ whole genome shotgun (WGS) entry which is preliminary data.</text>
</comment>
<sequence>MKLYKIQKDEEFEDDGLCSITFWFEDDPPRYITLCRDELECPSSIYIEYTDQIYGFKTRDIEYSFENGRLTLKLLVNSFRWNNSSDVEIYIPETEIDSVTSIMKKIFDLN</sequence>
<organism evidence="1 2">
    <name type="scientific">Acinetobacter guillouiae NIPH 991</name>
    <dbReference type="NCBI Taxonomy" id="1217656"/>
    <lineage>
        <taxon>Bacteria</taxon>
        <taxon>Pseudomonadati</taxon>
        <taxon>Pseudomonadota</taxon>
        <taxon>Gammaproteobacteria</taxon>
        <taxon>Moraxellales</taxon>
        <taxon>Moraxellaceae</taxon>
        <taxon>Acinetobacter</taxon>
    </lineage>
</organism>
<evidence type="ECO:0000313" key="1">
    <source>
        <dbReference type="EMBL" id="ENV17182.1"/>
    </source>
</evidence>
<dbReference type="Proteomes" id="UP000013148">
    <property type="component" value="Unassembled WGS sequence"/>
</dbReference>
<name>N8WYI0_ACIGI</name>
<gene>
    <name evidence="1" type="ORF">F964_01880</name>
</gene>
<protein>
    <submittedName>
        <fullName evidence="1">Uncharacterized protein</fullName>
    </submittedName>
</protein>
<reference evidence="1 2" key="1">
    <citation type="submission" date="2013-02" db="EMBL/GenBank/DDBJ databases">
        <title>The Genome Sequence of Acinetobacter guillouiae NIPH 991.</title>
        <authorList>
            <consortium name="The Broad Institute Genome Sequencing Platform"/>
            <consortium name="The Broad Institute Genome Sequencing Center for Infectious Disease"/>
            <person name="Cerqueira G."/>
            <person name="Feldgarden M."/>
            <person name="Courvalin P."/>
            <person name="Perichon B."/>
            <person name="Grillot-Courvalin C."/>
            <person name="Clermont D."/>
            <person name="Rocha E."/>
            <person name="Yoon E.-J."/>
            <person name="Nemec A."/>
            <person name="Walker B."/>
            <person name="Young S.K."/>
            <person name="Zeng Q."/>
            <person name="Gargeya S."/>
            <person name="Fitzgerald M."/>
            <person name="Haas B."/>
            <person name="Abouelleil A."/>
            <person name="Alvarado L."/>
            <person name="Arachchi H.M."/>
            <person name="Berlin A.M."/>
            <person name="Chapman S.B."/>
            <person name="Dewar J."/>
            <person name="Goldberg J."/>
            <person name="Griggs A."/>
            <person name="Gujja S."/>
            <person name="Hansen M."/>
            <person name="Howarth C."/>
            <person name="Imamovic A."/>
            <person name="Larimer J."/>
            <person name="McCowan C."/>
            <person name="Murphy C."/>
            <person name="Neiman D."/>
            <person name="Pearson M."/>
            <person name="Priest M."/>
            <person name="Roberts A."/>
            <person name="Saif S."/>
            <person name="Shea T."/>
            <person name="Sisk P."/>
            <person name="Sykes S."/>
            <person name="Wortman J."/>
            <person name="Nusbaum C."/>
            <person name="Birren B."/>
        </authorList>
    </citation>
    <scope>NUCLEOTIDE SEQUENCE [LARGE SCALE GENOMIC DNA]</scope>
    <source>
        <strain evidence="1 2">NIPH 991</strain>
    </source>
</reference>
<accession>N8WYI0</accession>
<keyword evidence="2" id="KW-1185">Reference proteome</keyword>
<dbReference type="HOGENOM" id="CLU_2165488_0_0_6"/>
<evidence type="ECO:0000313" key="2">
    <source>
        <dbReference type="Proteomes" id="UP000013148"/>
    </source>
</evidence>